<dbReference type="PANTHER" id="PTHR43668:SF2">
    <property type="entry name" value="ALLANTOINASE"/>
    <property type="match status" value="1"/>
</dbReference>
<dbReference type="InterPro" id="IPR006680">
    <property type="entry name" value="Amidohydro-rel"/>
</dbReference>
<dbReference type="Proteomes" id="UP000243876">
    <property type="component" value="Unassembled WGS sequence"/>
</dbReference>
<keyword evidence="9" id="KW-0862">Zinc</keyword>
<dbReference type="Pfam" id="PF01979">
    <property type="entry name" value="Amidohydro_1"/>
    <property type="match status" value="1"/>
</dbReference>
<evidence type="ECO:0000256" key="10">
    <source>
        <dbReference type="SAM" id="MobiDB-lite"/>
    </source>
</evidence>
<dbReference type="GO" id="GO:0006145">
    <property type="term" value="P:purine nucleobase catabolic process"/>
    <property type="evidence" value="ECO:0007669"/>
    <property type="project" value="TreeGrafter"/>
</dbReference>
<dbReference type="GO" id="GO:0050897">
    <property type="term" value="F:cobalt ion binding"/>
    <property type="evidence" value="ECO:0007669"/>
    <property type="project" value="InterPro"/>
</dbReference>
<dbReference type="SUPFAM" id="SSF51556">
    <property type="entry name" value="Metallo-dependent hydrolases"/>
    <property type="match status" value="1"/>
</dbReference>
<feature type="chain" id="PRO_5002303398" description="allantoinase" evidence="11">
    <location>
        <begin position="20"/>
        <end position="470"/>
    </location>
</feature>
<dbReference type="GO" id="GO:0004038">
    <property type="term" value="F:allantoinase activity"/>
    <property type="evidence" value="ECO:0007669"/>
    <property type="project" value="UniProtKB-EC"/>
</dbReference>
<comment type="catalytic activity">
    <reaction evidence="1">
        <text>(S)-allantoin + H2O = allantoate + H(+)</text>
        <dbReference type="Rhea" id="RHEA:17029"/>
        <dbReference type="ChEBI" id="CHEBI:15377"/>
        <dbReference type="ChEBI" id="CHEBI:15378"/>
        <dbReference type="ChEBI" id="CHEBI:15678"/>
        <dbReference type="ChEBI" id="CHEBI:17536"/>
        <dbReference type="EC" id="3.5.2.5"/>
    </reaction>
</comment>
<comment type="subunit">
    <text evidence="5">Homotetramer.</text>
</comment>
<keyword evidence="11" id="KW-0732">Signal</keyword>
<evidence type="ECO:0000313" key="14">
    <source>
        <dbReference type="Proteomes" id="UP000243876"/>
    </source>
</evidence>
<sequence>MASLLIFTSTACFLPSGDAPLPATVVVDSSTGTIFDIHLERLPRSAFPEVPDRQWIDVGDKWLLPGLVDCHVHLNEPGRTEWEGFATGTAAAASGGVTTVIDMPLNAIPPTTTVPNLQLKLEAAKGQCHVDVGFWGGVIPGNEDDLLPLAKAGVKGFKCFLIESGVDEFPCVTEHEVLKAMPKLAEADSLFLFHAELDTPSPPSPSSPDAHSHQHSLDSSSYSTFLSSRPQSLETSAISLIIRTAQQHPTLRTHIVHLSAASALPTLQHARKELRLPMTVETCFHYLTLSAEQIARGETLYKCCPPIREENNREALWTALIDGDIDFVVSDHSPCVTELKKLEDGDFMTAWGGIGGLGLGLSLMWTEARKRGIGMRRVLEWVSERPARQVGLEGSKGGIRVGADADFVVFDPEASFTVNKSELHFKNRASPYEGLTLTGTVLATYLRGSKIFDRSQGLTDGEEPKGKLLL</sequence>
<dbReference type="AlphaFoldDB" id="A0A0D6EQS8"/>
<dbReference type="GO" id="GO:0005737">
    <property type="term" value="C:cytoplasm"/>
    <property type="evidence" value="ECO:0007669"/>
    <property type="project" value="TreeGrafter"/>
</dbReference>
<dbReference type="GO" id="GO:0000256">
    <property type="term" value="P:allantoin catabolic process"/>
    <property type="evidence" value="ECO:0007669"/>
    <property type="project" value="UniProtKB-UniPathway"/>
</dbReference>
<organism evidence="13 14">
    <name type="scientific">Sporidiobolus salmonicolor</name>
    <name type="common">Yeast-like fungus</name>
    <name type="synonym">Sporobolomyces salmonicolor</name>
    <dbReference type="NCBI Taxonomy" id="5005"/>
    <lineage>
        <taxon>Eukaryota</taxon>
        <taxon>Fungi</taxon>
        <taxon>Dikarya</taxon>
        <taxon>Basidiomycota</taxon>
        <taxon>Pucciniomycotina</taxon>
        <taxon>Microbotryomycetes</taxon>
        <taxon>Sporidiobolales</taxon>
        <taxon>Sporidiobolaceae</taxon>
        <taxon>Sporobolomyces</taxon>
    </lineage>
</organism>
<dbReference type="InterPro" id="IPR032466">
    <property type="entry name" value="Metal_Hydrolase"/>
</dbReference>
<evidence type="ECO:0000313" key="13">
    <source>
        <dbReference type="EMBL" id="CEQ42442.1"/>
    </source>
</evidence>
<feature type="region of interest" description="Disordered" evidence="10">
    <location>
        <begin position="198"/>
        <end position="223"/>
    </location>
</feature>
<evidence type="ECO:0000256" key="9">
    <source>
        <dbReference type="ARBA" id="ARBA00022833"/>
    </source>
</evidence>
<evidence type="ECO:0000256" key="1">
    <source>
        <dbReference type="ARBA" id="ARBA00001756"/>
    </source>
</evidence>
<evidence type="ECO:0000256" key="7">
    <source>
        <dbReference type="ARBA" id="ARBA00022723"/>
    </source>
</evidence>
<dbReference type="InterPro" id="IPR017593">
    <property type="entry name" value="Allantoinase"/>
</dbReference>
<dbReference type="NCBIfam" id="TIGR03178">
    <property type="entry name" value="allantoinase"/>
    <property type="match status" value="1"/>
</dbReference>
<comment type="cofactor">
    <cofactor evidence="2">
        <name>Zn(2+)</name>
        <dbReference type="ChEBI" id="CHEBI:29105"/>
    </cofactor>
</comment>
<dbReference type="PANTHER" id="PTHR43668">
    <property type="entry name" value="ALLANTOINASE"/>
    <property type="match status" value="1"/>
</dbReference>
<dbReference type="SUPFAM" id="SSF51338">
    <property type="entry name" value="Composite domain of metallo-dependent hydrolases"/>
    <property type="match status" value="1"/>
</dbReference>
<dbReference type="EMBL" id="CENE01000026">
    <property type="protein sequence ID" value="CEQ42442.1"/>
    <property type="molecule type" value="Genomic_DNA"/>
</dbReference>
<proteinExistence type="inferred from homology"/>
<dbReference type="InterPro" id="IPR011059">
    <property type="entry name" value="Metal-dep_hydrolase_composite"/>
</dbReference>
<evidence type="ECO:0000256" key="2">
    <source>
        <dbReference type="ARBA" id="ARBA00001947"/>
    </source>
</evidence>
<protein>
    <recommendedName>
        <fullName evidence="6">allantoinase</fullName>
        <ecNumber evidence="6">3.5.2.5</ecNumber>
    </recommendedName>
</protein>
<feature type="domain" description="Amidohydrolase-related" evidence="12">
    <location>
        <begin position="63"/>
        <end position="448"/>
    </location>
</feature>
<comment type="pathway">
    <text evidence="3">Nitrogen metabolism; (S)-allantoin degradation; allantoate from (S)-allantoin: step 1/1.</text>
</comment>
<evidence type="ECO:0000256" key="4">
    <source>
        <dbReference type="ARBA" id="ARBA00010368"/>
    </source>
</evidence>
<dbReference type="UniPathway" id="UPA00395">
    <property type="reaction ID" value="UER00653"/>
</dbReference>
<dbReference type="Gene3D" id="3.20.20.140">
    <property type="entry name" value="Metal-dependent hydrolases"/>
    <property type="match status" value="1"/>
</dbReference>
<reference evidence="14" key="1">
    <citation type="submission" date="2015-02" db="EMBL/GenBank/DDBJ databases">
        <authorList>
            <person name="Gon?alves P."/>
        </authorList>
    </citation>
    <scope>NUCLEOTIDE SEQUENCE [LARGE SCALE GENOMIC DNA]</scope>
</reference>
<keyword evidence="7" id="KW-0479">Metal-binding</keyword>
<evidence type="ECO:0000256" key="11">
    <source>
        <dbReference type="SAM" id="SignalP"/>
    </source>
</evidence>
<dbReference type="EC" id="3.5.2.5" evidence="6"/>
<dbReference type="InterPro" id="IPR050138">
    <property type="entry name" value="DHOase/Allantoinase_Hydrolase"/>
</dbReference>
<keyword evidence="14" id="KW-1185">Reference proteome</keyword>
<evidence type="ECO:0000256" key="6">
    <source>
        <dbReference type="ARBA" id="ARBA00012863"/>
    </source>
</evidence>
<gene>
    <name evidence="13" type="primary">SPOSA6832_04268</name>
</gene>
<dbReference type="OrthoDB" id="1924787at2759"/>
<evidence type="ECO:0000259" key="12">
    <source>
        <dbReference type="Pfam" id="PF01979"/>
    </source>
</evidence>
<accession>A0A0D6EQS8</accession>
<name>A0A0D6EQS8_SPOSA</name>
<evidence type="ECO:0000256" key="3">
    <source>
        <dbReference type="ARBA" id="ARBA00004968"/>
    </source>
</evidence>
<dbReference type="GO" id="GO:0008270">
    <property type="term" value="F:zinc ion binding"/>
    <property type="evidence" value="ECO:0007669"/>
    <property type="project" value="InterPro"/>
</dbReference>
<evidence type="ECO:0000256" key="5">
    <source>
        <dbReference type="ARBA" id="ARBA00011881"/>
    </source>
</evidence>
<evidence type="ECO:0000256" key="8">
    <source>
        <dbReference type="ARBA" id="ARBA00022801"/>
    </source>
</evidence>
<dbReference type="FunFam" id="3.20.20.140:FF:000032">
    <property type="entry name" value="Allantoinase Dal1"/>
    <property type="match status" value="1"/>
</dbReference>
<feature type="signal peptide" evidence="11">
    <location>
        <begin position="1"/>
        <end position="19"/>
    </location>
</feature>
<keyword evidence="8" id="KW-0378">Hydrolase</keyword>
<comment type="similarity">
    <text evidence="4">Belongs to the metallo-dependent hydrolases superfamily. Allantoinase family.</text>
</comment>